<dbReference type="Gene3D" id="3.10.450.350">
    <property type="match status" value="2"/>
</dbReference>
<dbReference type="STRING" id="550540.Fbal_3089"/>
<dbReference type="GO" id="GO:0004222">
    <property type="term" value="F:metalloendopeptidase activity"/>
    <property type="evidence" value="ECO:0007669"/>
    <property type="project" value="TreeGrafter"/>
</dbReference>
<dbReference type="eggNOG" id="COG0739">
    <property type="taxonomic scope" value="Bacteria"/>
</dbReference>
<keyword evidence="3" id="KW-0645">Protease</keyword>
<dbReference type="Pfam" id="PF19425">
    <property type="entry name" value="Csd3_N2"/>
    <property type="match status" value="1"/>
</dbReference>
<dbReference type="eggNOG" id="COG3061">
    <property type="taxonomic scope" value="Bacteria"/>
</dbReference>
<keyword evidence="5" id="KW-0378">Hydrolase</keyword>
<protein>
    <submittedName>
        <fullName evidence="11">Peptidase M23</fullName>
    </submittedName>
</protein>
<dbReference type="PANTHER" id="PTHR21666:SF288">
    <property type="entry name" value="CELL DIVISION PROTEIN YTFB"/>
    <property type="match status" value="1"/>
</dbReference>
<proteinExistence type="predicted"/>
<comment type="cofactor">
    <cofactor evidence="1">
        <name>Zn(2+)</name>
        <dbReference type="ChEBI" id="CHEBI:29105"/>
    </cofactor>
</comment>
<dbReference type="HOGENOM" id="CLU_026846_3_2_6"/>
<dbReference type="FunFam" id="2.70.70.10:FF:000002">
    <property type="entry name" value="Murein DD-endopeptidase MepM"/>
    <property type="match status" value="1"/>
</dbReference>
<dbReference type="InterPro" id="IPR007340">
    <property type="entry name" value="LysM_Opacity-associatedA"/>
</dbReference>
<evidence type="ECO:0000313" key="12">
    <source>
        <dbReference type="Proteomes" id="UP000006683"/>
    </source>
</evidence>
<comment type="subcellular location">
    <subcellularLocation>
        <location evidence="2">Cell envelope</location>
    </subcellularLocation>
</comment>
<dbReference type="InterPro" id="IPR050570">
    <property type="entry name" value="Cell_wall_metabolism_enzyme"/>
</dbReference>
<dbReference type="PANTHER" id="PTHR21666">
    <property type="entry name" value="PEPTIDASE-RELATED"/>
    <property type="match status" value="1"/>
</dbReference>
<evidence type="ECO:0000256" key="6">
    <source>
        <dbReference type="ARBA" id="ARBA00022833"/>
    </source>
</evidence>
<dbReference type="Gene3D" id="2.70.70.10">
    <property type="entry name" value="Glucose Permease (Domain IIA)"/>
    <property type="match status" value="1"/>
</dbReference>
<dbReference type="EMBL" id="CP002209">
    <property type="protein sequence ID" value="ADN77288.1"/>
    <property type="molecule type" value="Genomic_DNA"/>
</dbReference>
<evidence type="ECO:0000256" key="5">
    <source>
        <dbReference type="ARBA" id="ARBA00022801"/>
    </source>
</evidence>
<keyword evidence="7" id="KW-0482">Metalloprotease</keyword>
<keyword evidence="4" id="KW-0479">Metal-binding</keyword>
<evidence type="ECO:0000256" key="4">
    <source>
        <dbReference type="ARBA" id="ARBA00022723"/>
    </source>
</evidence>
<dbReference type="InterPro" id="IPR011055">
    <property type="entry name" value="Dup_hybrid_motif"/>
</dbReference>
<dbReference type="MEROPS" id="M23.011"/>
<sequence length="432" mass="48083">MGRLWHLFHALPGLHRGLILTVTLLVTIALLLPSGKSLAARHSDPIPLATRQALEFTLPPVAIEASQPELDWQRFEVQSGDSLARLFDRAGLSPQTLYAISQLPQAGKSLTRIMPGQMIELGFASGELAQLRYQIDAQRTLVVSAEGDGYQEQLDEKAVEKREFFASAEITSNFWNAAVDAGLSPNQIMRLAEIFGWDVDFALDIRSGDHFAVLYEQDYIDGQYAGDGDILVAEFTNQGDTFRAVRYSDGNYYDDKGNAMRKAFLRAPVQFNYVSSNFNPRRLHPVTGKVRPHRGTDYVAPVGTPIMAAGDGTVIASTYNNLNGHYVFIQHSNTYVTKYLHLSKRLVRKGQRVKQGQTIGRLGGTGRVTGPHLHYEFLVNGVHRNPRTVKLPESRPIANSERDAFTKLARERLAQLAHRQNILLAMSNDSAQ</sequence>
<dbReference type="Pfam" id="PF04225">
    <property type="entry name" value="LysM_OapA"/>
    <property type="match status" value="1"/>
</dbReference>
<dbReference type="AlphaFoldDB" id="E1SUI1"/>
<evidence type="ECO:0000256" key="1">
    <source>
        <dbReference type="ARBA" id="ARBA00001947"/>
    </source>
</evidence>
<name>E1SUI1_FERBD</name>
<dbReference type="CDD" id="cd12797">
    <property type="entry name" value="M23_peptidase"/>
    <property type="match status" value="1"/>
</dbReference>
<feature type="domain" description="Csd3-like second N-terminal" evidence="10">
    <location>
        <begin position="166"/>
        <end position="280"/>
    </location>
</feature>
<evidence type="ECO:0000256" key="3">
    <source>
        <dbReference type="ARBA" id="ARBA00022670"/>
    </source>
</evidence>
<dbReference type="KEGG" id="fbl:Fbal_3089"/>
<dbReference type="GO" id="GO:0046872">
    <property type="term" value="F:metal ion binding"/>
    <property type="evidence" value="ECO:0007669"/>
    <property type="project" value="UniProtKB-KW"/>
</dbReference>
<dbReference type="InterPro" id="IPR045834">
    <property type="entry name" value="Csd3_N2"/>
</dbReference>
<feature type="domain" description="M23ase beta-sheet core" evidence="8">
    <location>
        <begin position="292"/>
        <end position="386"/>
    </location>
</feature>
<dbReference type="GeneID" id="67183311"/>
<dbReference type="RefSeq" id="WP_013346594.1">
    <property type="nucleotide sequence ID" value="NC_014541.1"/>
</dbReference>
<dbReference type="GO" id="GO:0006508">
    <property type="term" value="P:proteolysis"/>
    <property type="evidence" value="ECO:0007669"/>
    <property type="project" value="UniProtKB-KW"/>
</dbReference>
<feature type="domain" description="Opacity-associated protein A LysM-like" evidence="9">
    <location>
        <begin position="72"/>
        <end position="149"/>
    </location>
</feature>
<evidence type="ECO:0000259" key="8">
    <source>
        <dbReference type="Pfam" id="PF01551"/>
    </source>
</evidence>
<accession>E1SUI1</accession>
<dbReference type="GO" id="GO:0030313">
    <property type="term" value="C:cell envelope"/>
    <property type="evidence" value="ECO:0007669"/>
    <property type="project" value="UniProtKB-SubCell"/>
</dbReference>
<organism evidence="11 12">
    <name type="scientific">Ferrimonas balearica (strain DSM 9799 / CCM 4581 / KCTC 23876 / PAT)</name>
    <dbReference type="NCBI Taxonomy" id="550540"/>
    <lineage>
        <taxon>Bacteria</taxon>
        <taxon>Pseudomonadati</taxon>
        <taxon>Pseudomonadota</taxon>
        <taxon>Gammaproteobacteria</taxon>
        <taxon>Alteromonadales</taxon>
        <taxon>Ferrimonadaceae</taxon>
        <taxon>Ferrimonas</taxon>
    </lineage>
</organism>
<evidence type="ECO:0000259" key="9">
    <source>
        <dbReference type="Pfam" id="PF04225"/>
    </source>
</evidence>
<gene>
    <name evidence="11" type="ordered locus">Fbal_3089</name>
</gene>
<evidence type="ECO:0000256" key="2">
    <source>
        <dbReference type="ARBA" id="ARBA00004196"/>
    </source>
</evidence>
<evidence type="ECO:0000256" key="7">
    <source>
        <dbReference type="ARBA" id="ARBA00023049"/>
    </source>
</evidence>
<evidence type="ECO:0000259" key="10">
    <source>
        <dbReference type="Pfam" id="PF19425"/>
    </source>
</evidence>
<dbReference type="Pfam" id="PF01551">
    <property type="entry name" value="Peptidase_M23"/>
    <property type="match status" value="1"/>
</dbReference>
<dbReference type="GO" id="GO:0042834">
    <property type="term" value="F:peptidoglycan binding"/>
    <property type="evidence" value="ECO:0007669"/>
    <property type="project" value="InterPro"/>
</dbReference>
<reference evidence="11 12" key="1">
    <citation type="journal article" date="2010" name="Stand. Genomic Sci.">
        <title>Complete genome sequence of Ferrimonas balearica type strain (PAT).</title>
        <authorList>
            <person name="Nolan M."/>
            <person name="Sikorski J."/>
            <person name="Davenport K."/>
            <person name="Lucas S."/>
            <person name="Glavina Del Rio T."/>
            <person name="Tice H."/>
            <person name="Cheng J."/>
            <person name="Goodwin L."/>
            <person name="Pitluck S."/>
            <person name="Liolios K."/>
            <person name="Ivanova N."/>
            <person name="Mavromatis K."/>
            <person name="Ovchinnikova G."/>
            <person name="Pati A."/>
            <person name="Chen A."/>
            <person name="Palaniappan K."/>
            <person name="Land M."/>
            <person name="Hauser L."/>
            <person name="Chang Y."/>
            <person name="Jeffries C."/>
            <person name="Tapia R."/>
            <person name="Brettin T."/>
            <person name="Detter J."/>
            <person name="Han C."/>
            <person name="Yasawong M."/>
            <person name="Rohde M."/>
            <person name="Tindall B."/>
            <person name="Goker M."/>
            <person name="Woyke T."/>
            <person name="Bristow J."/>
            <person name="Eisen J."/>
            <person name="Markowitz V."/>
            <person name="Hugenholtz P."/>
            <person name="Kyrpides N."/>
            <person name="Klenk H."/>
            <person name="Lapidus A."/>
        </authorList>
    </citation>
    <scope>NUCLEOTIDE SEQUENCE [LARGE SCALE GENOMIC DNA]</scope>
    <source>
        <strain evidence="12">DSM 9799 / CCM 4581 / KCTC 23876 / PAT</strain>
    </source>
</reference>
<keyword evidence="6" id="KW-0862">Zinc</keyword>
<dbReference type="Proteomes" id="UP000006683">
    <property type="component" value="Chromosome"/>
</dbReference>
<keyword evidence="12" id="KW-1185">Reference proteome</keyword>
<evidence type="ECO:0000313" key="11">
    <source>
        <dbReference type="EMBL" id="ADN77288.1"/>
    </source>
</evidence>
<dbReference type="SUPFAM" id="SSF51261">
    <property type="entry name" value="Duplicated hybrid motif"/>
    <property type="match status" value="1"/>
</dbReference>
<dbReference type="InterPro" id="IPR016047">
    <property type="entry name" value="M23ase_b-sheet_dom"/>
</dbReference>